<dbReference type="EMBL" id="LGKP01000027">
    <property type="protein sequence ID" value="KPL83672.1"/>
    <property type="molecule type" value="Genomic_DNA"/>
</dbReference>
<evidence type="ECO:0000313" key="2">
    <source>
        <dbReference type="EMBL" id="KPL83672.1"/>
    </source>
</evidence>
<feature type="transmembrane region" description="Helical" evidence="1">
    <location>
        <begin position="137"/>
        <end position="161"/>
    </location>
</feature>
<dbReference type="Proteomes" id="UP000050277">
    <property type="component" value="Unassembled WGS sequence"/>
</dbReference>
<comment type="caution">
    <text evidence="2">The sequence shown here is derived from an EMBL/GenBank/DDBJ whole genome shotgun (WGS) entry which is preliminary data.</text>
</comment>
<keyword evidence="1" id="KW-0812">Transmembrane</keyword>
<reference evidence="2 3" key="1">
    <citation type="submission" date="2015-07" db="EMBL/GenBank/DDBJ databases">
        <title>Whole genome sequence of Herpetosiphon geysericola DSM 7119.</title>
        <authorList>
            <person name="Hemp J."/>
            <person name="Ward L.M."/>
            <person name="Pace L.A."/>
            <person name="Fischer W.W."/>
        </authorList>
    </citation>
    <scope>NUCLEOTIDE SEQUENCE [LARGE SCALE GENOMIC DNA]</scope>
    <source>
        <strain evidence="2 3">DSM 7119</strain>
    </source>
</reference>
<organism evidence="2 3">
    <name type="scientific">Herpetosiphon geysericola</name>
    <dbReference type="NCBI Taxonomy" id="70996"/>
    <lineage>
        <taxon>Bacteria</taxon>
        <taxon>Bacillati</taxon>
        <taxon>Chloroflexota</taxon>
        <taxon>Chloroflexia</taxon>
        <taxon>Herpetosiphonales</taxon>
        <taxon>Herpetosiphonaceae</taxon>
        <taxon>Herpetosiphon</taxon>
    </lineage>
</organism>
<feature type="transmembrane region" description="Helical" evidence="1">
    <location>
        <begin position="6"/>
        <end position="21"/>
    </location>
</feature>
<sequence>MVIGIYLVLWLAIALGIWLAKRKKSSIERMKYLLGIVVIEPVVTIIMLLLVYPVLLRWVWRENLISVDHYHLVNTNALLQTLLPVVSVVIGLLPCLLLFDEQAVVRKVAWQAGLMVLGRWLYLLMVRNLLAKDFNPWLDMLLIVSYLVLLAITIYIGNALLIGRLDRVIKPVPVETEPLFQGQPIVYADLSQQPMIYLDPPKDQER</sequence>
<name>A0A0P6Y3H3_9CHLR</name>
<keyword evidence="1" id="KW-1133">Transmembrane helix</keyword>
<feature type="transmembrane region" description="Helical" evidence="1">
    <location>
        <begin position="33"/>
        <end position="58"/>
    </location>
</feature>
<dbReference type="AlphaFoldDB" id="A0A0P6Y3H3"/>
<dbReference type="RefSeq" id="WP_054536047.1">
    <property type="nucleotide sequence ID" value="NZ_LGKP01000027.1"/>
</dbReference>
<gene>
    <name evidence="2" type="ORF">SE18_19020</name>
</gene>
<dbReference type="STRING" id="70996.SE18_19020"/>
<accession>A0A0P6Y3H3</accession>
<keyword evidence="3" id="KW-1185">Reference proteome</keyword>
<evidence type="ECO:0000313" key="3">
    <source>
        <dbReference type="Proteomes" id="UP000050277"/>
    </source>
</evidence>
<feature type="transmembrane region" description="Helical" evidence="1">
    <location>
        <begin position="108"/>
        <end position="125"/>
    </location>
</feature>
<dbReference type="OrthoDB" id="9822634at2"/>
<proteinExistence type="predicted"/>
<protein>
    <submittedName>
        <fullName evidence="2">Uncharacterized protein</fullName>
    </submittedName>
</protein>
<feature type="transmembrane region" description="Helical" evidence="1">
    <location>
        <begin position="78"/>
        <end position="99"/>
    </location>
</feature>
<evidence type="ECO:0000256" key="1">
    <source>
        <dbReference type="SAM" id="Phobius"/>
    </source>
</evidence>
<keyword evidence="1" id="KW-0472">Membrane</keyword>